<keyword evidence="2" id="KW-1185">Reference proteome</keyword>
<dbReference type="InterPro" id="IPR029044">
    <property type="entry name" value="Nucleotide-diphossugar_trans"/>
</dbReference>
<accession>A0ABP8HQ52</accession>
<dbReference type="Proteomes" id="UP001501725">
    <property type="component" value="Unassembled WGS sequence"/>
</dbReference>
<protein>
    <submittedName>
        <fullName evidence="1">TIGR04282 family arsenosugar biosynthesis glycosyltransferase</fullName>
    </submittedName>
</protein>
<dbReference type="Gene3D" id="3.90.550.10">
    <property type="entry name" value="Spore Coat Polysaccharide Biosynthesis Protein SpsA, Chain A"/>
    <property type="match status" value="1"/>
</dbReference>
<sequence>MNATDALILFVRRPERGKVKTRVAATAGDDAALAVYERLLAHTHAVTHGLSCDKYVFYADAIVRDDLWEEGYHKLLQDRTDLGMRLYSAFRQVFGKGYRNVCVIGSDCPGLTQALLEDAFLRLNDNDLVIGPATDGGYYLLGMRGGTQELFDDVAWSTSGVLRQTLDKARTLGLVTDLLPACSDVDTWDDVPEAWRAELASVTSSPGSGSR</sequence>
<proteinExistence type="predicted"/>
<dbReference type="EMBL" id="BAABGY010000016">
    <property type="protein sequence ID" value="GAA4342549.1"/>
    <property type="molecule type" value="Genomic_DNA"/>
</dbReference>
<reference evidence="2" key="1">
    <citation type="journal article" date="2019" name="Int. J. Syst. Evol. Microbiol.">
        <title>The Global Catalogue of Microorganisms (GCM) 10K type strain sequencing project: providing services to taxonomists for standard genome sequencing and annotation.</title>
        <authorList>
            <consortium name="The Broad Institute Genomics Platform"/>
            <consortium name="The Broad Institute Genome Sequencing Center for Infectious Disease"/>
            <person name="Wu L."/>
            <person name="Ma J."/>
        </authorList>
    </citation>
    <scope>NUCLEOTIDE SEQUENCE [LARGE SCALE GENOMIC DNA]</scope>
    <source>
        <strain evidence="2">JCM 17919</strain>
    </source>
</reference>
<evidence type="ECO:0000313" key="1">
    <source>
        <dbReference type="EMBL" id="GAA4342549.1"/>
    </source>
</evidence>
<name>A0ABP8HQ52_9BACT</name>
<dbReference type="PANTHER" id="PTHR36529:SF1">
    <property type="entry name" value="GLYCOSYLTRANSFERASE"/>
    <property type="match status" value="1"/>
</dbReference>
<comment type="caution">
    <text evidence="1">The sequence shown here is derived from an EMBL/GenBank/DDBJ whole genome shotgun (WGS) entry which is preliminary data.</text>
</comment>
<organism evidence="1 2">
    <name type="scientific">Flaviaesturariibacter amylovorans</name>
    <dbReference type="NCBI Taxonomy" id="1084520"/>
    <lineage>
        <taxon>Bacteria</taxon>
        <taxon>Pseudomonadati</taxon>
        <taxon>Bacteroidota</taxon>
        <taxon>Chitinophagia</taxon>
        <taxon>Chitinophagales</taxon>
        <taxon>Chitinophagaceae</taxon>
        <taxon>Flaviaestuariibacter</taxon>
    </lineage>
</organism>
<dbReference type="PANTHER" id="PTHR36529">
    <property type="entry name" value="SLL1095 PROTEIN"/>
    <property type="match status" value="1"/>
</dbReference>
<gene>
    <name evidence="1" type="ORF">GCM10023184_42110</name>
</gene>
<dbReference type="Pfam" id="PF09837">
    <property type="entry name" value="DUF2064"/>
    <property type="match status" value="1"/>
</dbReference>
<dbReference type="SUPFAM" id="SSF53448">
    <property type="entry name" value="Nucleotide-diphospho-sugar transferases"/>
    <property type="match status" value="1"/>
</dbReference>
<dbReference type="NCBIfam" id="TIGR04282">
    <property type="entry name" value="glyco_like_cofC"/>
    <property type="match status" value="1"/>
</dbReference>
<dbReference type="InterPro" id="IPR018641">
    <property type="entry name" value="Trfase_1_rSAM/seldom-assoc"/>
</dbReference>
<evidence type="ECO:0000313" key="2">
    <source>
        <dbReference type="Proteomes" id="UP001501725"/>
    </source>
</evidence>
<dbReference type="RefSeq" id="WP_345257921.1">
    <property type="nucleotide sequence ID" value="NZ_BAABGY010000016.1"/>
</dbReference>